<evidence type="ECO:0000256" key="4">
    <source>
        <dbReference type="ARBA" id="ARBA00022833"/>
    </source>
</evidence>
<feature type="compositionally biased region" description="Polar residues" evidence="7">
    <location>
        <begin position="1196"/>
        <end position="1213"/>
    </location>
</feature>
<keyword evidence="2" id="KW-0479">Metal-binding</keyword>
<feature type="compositionally biased region" description="Basic and acidic residues" evidence="7">
    <location>
        <begin position="680"/>
        <end position="689"/>
    </location>
</feature>
<dbReference type="PROSITE" id="PS50089">
    <property type="entry name" value="ZF_RING_2"/>
    <property type="match status" value="1"/>
</dbReference>
<dbReference type="InterPro" id="IPR001841">
    <property type="entry name" value="Znf_RING"/>
</dbReference>
<dbReference type="EMBL" id="CAXAJV020001300">
    <property type="protein sequence ID" value="CAL7950713.1"/>
    <property type="molecule type" value="Genomic_DNA"/>
</dbReference>
<feature type="region of interest" description="Disordered" evidence="7">
    <location>
        <begin position="337"/>
        <end position="467"/>
    </location>
</feature>
<dbReference type="PANTHER" id="PTHR10825:SF29">
    <property type="entry name" value="POLYCOMB GROUP RING FINGER PROTEIN 1"/>
    <property type="match status" value="1"/>
</dbReference>
<gene>
    <name evidence="9" type="ORF">XYLVIOL_LOCUS10137</name>
</gene>
<keyword evidence="4" id="KW-0862">Zinc</keyword>
<dbReference type="InterPro" id="IPR032443">
    <property type="entry name" value="RAWUL"/>
</dbReference>
<evidence type="ECO:0000256" key="6">
    <source>
        <dbReference type="PROSITE-ProRule" id="PRU00175"/>
    </source>
</evidence>
<dbReference type="InterPro" id="IPR013083">
    <property type="entry name" value="Znf_RING/FYVE/PHD"/>
</dbReference>
<feature type="compositionally biased region" description="Low complexity" evidence="7">
    <location>
        <begin position="834"/>
        <end position="849"/>
    </location>
</feature>
<keyword evidence="5" id="KW-0539">Nucleus</keyword>
<dbReference type="SUPFAM" id="SSF57850">
    <property type="entry name" value="RING/U-box"/>
    <property type="match status" value="1"/>
</dbReference>
<feature type="compositionally biased region" description="Polar residues" evidence="7">
    <location>
        <begin position="362"/>
        <end position="371"/>
    </location>
</feature>
<feature type="region of interest" description="Disordered" evidence="7">
    <location>
        <begin position="579"/>
        <end position="599"/>
    </location>
</feature>
<dbReference type="CDD" id="cd17082">
    <property type="entry name" value="RAWUL_PCGF2_like"/>
    <property type="match status" value="1"/>
</dbReference>
<feature type="region of interest" description="Disordered" evidence="7">
    <location>
        <begin position="231"/>
        <end position="257"/>
    </location>
</feature>
<feature type="compositionally biased region" description="Low complexity" evidence="7">
    <location>
        <begin position="426"/>
        <end position="465"/>
    </location>
</feature>
<feature type="compositionally biased region" description="Polar residues" evidence="7">
    <location>
        <begin position="1278"/>
        <end position="1291"/>
    </location>
</feature>
<feature type="region of interest" description="Disordered" evidence="7">
    <location>
        <begin position="1163"/>
        <end position="1385"/>
    </location>
</feature>
<dbReference type="Gene3D" id="3.30.40.10">
    <property type="entry name" value="Zinc/RING finger domain, C3HC4 (zinc finger)"/>
    <property type="match status" value="1"/>
</dbReference>
<protein>
    <recommendedName>
        <fullName evidence="8">RING-type domain-containing protein</fullName>
    </recommendedName>
</protein>
<evidence type="ECO:0000256" key="2">
    <source>
        <dbReference type="ARBA" id="ARBA00022723"/>
    </source>
</evidence>
<dbReference type="Gene3D" id="3.10.20.90">
    <property type="entry name" value="Phosphatidylinositol 3-kinase Catalytic Subunit, Chain A, domain 1"/>
    <property type="match status" value="1"/>
</dbReference>
<dbReference type="Proteomes" id="UP001642520">
    <property type="component" value="Unassembled WGS sequence"/>
</dbReference>
<feature type="compositionally biased region" description="Polar residues" evidence="7">
    <location>
        <begin position="1163"/>
        <end position="1189"/>
    </location>
</feature>
<feature type="compositionally biased region" description="Low complexity" evidence="7">
    <location>
        <begin position="1311"/>
        <end position="1323"/>
    </location>
</feature>
<feature type="region of interest" description="Disordered" evidence="7">
    <location>
        <begin position="807"/>
        <end position="855"/>
    </location>
</feature>
<feature type="region of interest" description="Disordered" evidence="7">
    <location>
        <begin position="875"/>
        <end position="969"/>
    </location>
</feature>
<evidence type="ECO:0000313" key="10">
    <source>
        <dbReference type="Proteomes" id="UP001642520"/>
    </source>
</evidence>
<evidence type="ECO:0000256" key="5">
    <source>
        <dbReference type="ARBA" id="ARBA00023242"/>
    </source>
</evidence>
<feature type="compositionally biased region" description="Basic and acidic residues" evidence="7">
    <location>
        <begin position="412"/>
        <end position="421"/>
    </location>
</feature>
<feature type="compositionally biased region" description="Basic and acidic residues" evidence="7">
    <location>
        <begin position="959"/>
        <end position="969"/>
    </location>
</feature>
<feature type="compositionally biased region" description="Basic and acidic residues" evidence="7">
    <location>
        <begin position="373"/>
        <end position="392"/>
    </location>
</feature>
<proteinExistence type="predicted"/>
<sequence>MPGKLVVRREIAYISGTRHRRCLDSSHHGFARGRAATFRSLNAVATSARFLYSIVRARTRRHRFVHHRGAYGGVIRKMSGVGKRTYLREVNPYLICPLCRGYLIDATTVVECLHSFCRSCILKHLNTEAHCPSCKHVLNKAKPDIKADKALQDIVYKLVPGLYHKEMRKRREFYKKHPEHAHLATPEQRGEDVSGRLIFAPEDAVSLSLEYLPPGADPWIILRNTSDDTSNLNASNNQASSGNNGGNANNNNHGTTSITSNRRYLQCPALVTIAHLKKFLALKYSVDMTRYTIEICHRRGPLPEHWTLMDVAYMFAWKRNAPMRFFYRVTLEEQRLEAPPHDRPSTPGLGASLPPVDAPIVTQDNVNSGNAKNDAESRPELECTNDAVEKPALDNQNEIPSKKRQSTSDQVPAKETKEVITKEAPPASSVATLTTPTSTTASITTTSTTSTTTSLNTVASSTTNSEPKQIETALKILKNPDGRYEVLRSPPGNWNLKEQSAANNSTDAPKPTNPEFSVVSIGSGQNSNGVKITLKQCTPNNTSPKKPKIISDLLLHCGQVDKDASGALVFQHLHRDSEKHQVEKQEKQRRRVTFMDRSTPEKATINNVLKAIQKKPGEQQEKKQFLQGFQLTAKESGSEVTLESASKLNELSGNKETNSSQKKSSVVLKKEDSATSENSNNKEDTKSKSNSENIGVNASASKRVAAMSGIGGNARVNANKQCSDVDTCTFSCSKTTGAAVNIAANNNPAKVDVYTFSNDPPVLPAGAVKRKCPPGLPIFNMKKKRPQQIQPAKKQSPVATLPVVQNNAKSPRKLPMEHVVPTKRSANVVGEAGPSRAPTTPTSKPSSSPVLSNDTRNILDGCGLNIPASLSITLTAPKSPGNSGGFPEPSDSKDNRKNALGKVSPSITLNDRSVDPRVLKALKAGQIRMPAPPKPRQTKQPDVNQSPHRQAPPGKRKRNQESRDILDLSGVKKVDIHPLRIPQPVTKLKAKSTPRDMPNIPDQGQVVTVVGGQRYYRAPPGSLTPAAHRVSDCPLPTPSRTPVYAPGLSSPLNSSRPNTNLSSVFPSLQSLYALSQAPNLQQFQMDARLRLPRGTDTNSSSISNTDNRNMNANIPGKSHLAAQCAPAKPARSSVAPLAVAITKQQQPTDKPVACINRSTANEISKTPAFRNNESLDSTESGQQQSSVQSKYPPVTEANSRYSPRNSNGSGNANNEDKTSIETPRDSASETSNDTRKEPDNSSRQTPNREAASPRVSSTASPSPPPGDTNANRTDETTSTRSENVNTASNGIDNDLPAPSPTKSNNIGAEVSSSKSPASPDSSSVTIETPSRKSCSTVEQGLSSPSQTADAPKSSENSTKADNNVVEDSTNDNDKKPSFKQADAKQLTSEMFEKRLLAAFPSNEWANNPIAAVHLGNFLKSLNASIKSENKMESVGSEKVENQLACNDATRLNNEASSKPRTDVSESS</sequence>
<feature type="domain" description="RING-type" evidence="8">
    <location>
        <begin position="96"/>
        <end position="135"/>
    </location>
</feature>
<keyword evidence="3 6" id="KW-0863">Zinc-finger</keyword>
<accession>A0ABP1PBT5</accession>
<dbReference type="PROSITE" id="PS00518">
    <property type="entry name" value="ZF_RING_1"/>
    <property type="match status" value="1"/>
</dbReference>
<feature type="compositionally biased region" description="Basic and acidic residues" evidence="7">
    <location>
        <begin position="1457"/>
        <end position="1467"/>
    </location>
</feature>
<name>A0ABP1PBT5_XYLVO</name>
<feature type="compositionally biased region" description="Low complexity" evidence="7">
    <location>
        <begin position="231"/>
        <end position="252"/>
    </location>
</feature>
<feature type="compositionally biased region" description="Polar residues" evidence="7">
    <location>
        <begin position="1324"/>
        <end position="1367"/>
    </location>
</feature>
<dbReference type="Pfam" id="PF16207">
    <property type="entry name" value="RAWUL"/>
    <property type="match status" value="1"/>
</dbReference>
<feature type="compositionally biased region" description="Polar residues" evidence="7">
    <location>
        <begin position="938"/>
        <end position="948"/>
    </location>
</feature>
<dbReference type="InterPro" id="IPR017907">
    <property type="entry name" value="Znf_RING_CS"/>
</dbReference>
<evidence type="ECO:0000256" key="7">
    <source>
        <dbReference type="SAM" id="MobiDB-lite"/>
    </source>
</evidence>
<dbReference type="PANTHER" id="PTHR10825">
    <property type="entry name" value="RING FINGER DOMAIN-CONTAINING, POLYCOMB GROUP COMPONENT"/>
    <property type="match status" value="1"/>
</dbReference>
<dbReference type="Pfam" id="PF13923">
    <property type="entry name" value="zf-C3HC4_2"/>
    <property type="match status" value="1"/>
</dbReference>
<organism evidence="9 10">
    <name type="scientific">Xylocopa violacea</name>
    <name type="common">Violet carpenter bee</name>
    <name type="synonym">Apis violacea</name>
    <dbReference type="NCBI Taxonomy" id="135666"/>
    <lineage>
        <taxon>Eukaryota</taxon>
        <taxon>Metazoa</taxon>
        <taxon>Ecdysozoa</taxon>
        <taxon>Arthropoda</taxon>
        <taxon>Hexapoda</taxon>
        <taxon>Insecta</taxon>
        <taxon>Pterygota</taxon>
        <taxon>Neoptera</taxon>
        <taxon>Endopterygota</taxon>
        <taxon>Hymenoptera</taxon>
        <taxon>Apocrita</taxon>
        <taxon>Aculeata</taxon>
        <taxon>Apoidea</taxon>
        <taxon>Anthophila</taxon>
        <taxon>Apidae</taxon>
        <taxon>Xylocopa</taxon>
        <taxon>Xylocopa</taxon>
    </lineage>
</organism>
<feature type="region of interest" description="Disordered" evidence="7">
    <location>
        <begin position="491"/>
        <end position="512"/>
    </location>
</feature>
<reference evidence="9 10" key="1">
    <citation type="submission" date="2024-08" db="EMBL/GenBank/DDBJ databases">
        <authorList>
            <person name="Will J Nash"/>
            <person name="Angela Man"/>
            <person name="Seanna McTaggart"/>
            <person name="Kendall Baker"/>
            <person name="Tom Barker"/>
            <person name="Leah Catchpole"/>
            <person name="Alex Durrant"/>
            <person name="Karim Gharbi"/>
            <person name="Naomi Irish"/>
            <person name="Gemy Kaithakottil"/>
            <person name="Debby Ku"/>
            <person name="Aaliyah Providence"/>
            <person name="Felix Shaw"/>
            <person name="David Swarbreck"/>
            <person name="Chris Watkins"/>
            <person name="Ann M. McCartney"/>
            <person name="Giulio Formenti"/>
            <person name="Alice Mouton"/>
            <person name="Noel Vella"/>
            <person name="Bjorn M von Reumont"/>
            <person name="Adriana Vella"/>
            <person name="Wilfried Haerty"/>
        </authorList>
    </citation>
    <scope>NUCLEOTIDE SEQUENCE [LARGE SCALE GENOMIC DNA]</scope>
</reference>
<dbReference type="SMART" id="SM00184">
    <property type="entry name" value="RING"/>
    <property type="match status" value="1"/>
</dbReference>
<feature type="compositionally biased region" description="Basic and acidic residues" evidence="7">
    <location>
        <begin position="1214"/>
        <end position="1240"/>
    </location>
</feature>
<feature type="compositionally biased region" description="Polar residues" evidence="7">
    <location>
        <begin position="496"/>
        <end position="507"/>
    </location>
</feature>
<feature type="region of interest" description="Disordered" evidence="7">
    <location>
        <begin position="1447"/>
        <end position="1467"/>
    </location>
</feature>
<feature type="region of interest" description="Disordered" evidence="7">
    <location>
        <begin position="644"/>
        <end position="696"/>
    </location>
</feature>
<keyword evidence="10" id="KW-1185">Reference proteome</keyword>
<feature type="compositionally biased region" description="Polar residues" evidence="7">
    <location>
        <begin position="644"/>
        <end position="658"/>
    </location>
</feature>
<comment type="subcellular location">
    <subcellularLocation>
        <location evidence="1">Nucleus</location>
    </subcellularLocation>
</comment>
<evidence type="ECO:0000256" key="3">
    <source>
        <dbReference type="ARBA" id="ARBA00022771"/>
    </source>
</evidence>
<comment type="caution">
    <text evidence="9">The sequence shown here is derived from an EMBL/GenBank/DDBJ whole genome shotgun (WGS) entry which is preliminary data.</text>
</comment>
<evidence type="ECO:0000256" key="1">
    <source>
        <dbReference type="ARBA" id="ARBA00004123"/>
    </source>
</evidence>
<evidence type="ECO:0000259" key="8">
    <source>
        <dbReference type="PROSITE" id="PS50089"/>
    </source>
</evidence>
<evidence type="ECO:0000313" key="9">
    <source>
        <dbReference type="EMBL" id="CAL7950713.1"/>
    </source>
</evidence>